<evidence type="ECO:0000313" key="5">
    <source>
        <dbReference type="EMBL" id="KAF2218371.1"/>
    </source>
</evidence>
<dbReference type="PANTHER" id="PTHR47640">
    <property type="entry name" value="TRNA SELENOCYSTEINE 1-ASSOCIATED PROTEIN 1-RELATED-RELATED"/>
    <property type="match status" value="1"/>
</dbReference>
<keyword evidence="6" id="KW-1185">Reference proteome</keyword>
<dbReference type="InterPro" id="IPR000504">
    <property type="entry name" value="RRM_dom"/>
</dbReference>
<evidence type="ECO:0000256" key="2">
    <source>
        <dbReference type="PROSITE-ProRule" id="PRU00176"/>
    </source>
</evidence>
<evidence type="ECO:0000259" key="4">
    <source>
        <dbReference type="PROSITE" id="PS50102"/>
    </source>
</evidence>
<feature type="compositionally biased region" description="Low complexity" evidence="3">
    <location>
        <begin position="1"/>
        <end position="14"/>
    </location>
</feature>
<feature type="compositionally biased region" description="Polar residues" evidence="3">
    <location>
        <begin position="29"/>
        <end position="48"/>
    </location>
</feature>
<feature type="region of interest" description="Disordered" evidence="3">
    <location>
        <begin position="1"/>
        <end position="62"/>
    </location>
</feature>
<proteinExistence type="predicted"/>
<feature type="compositionally biased region" description="Gly residues" evidence="3">
    <location>
        <begin position="296"/>
        <end position="307"/>
    </location>
</feature>
<evidence type="ECO:0000256" key="3">
    <source>
        <dbReference type="SAM" id="MobiDB-lite"/>
    </source>
</evidence>
<dbReference type="PROSITE" id="PS50102">
    <property type="entry name" value="RRM"/>
    <property type="match status" value="1"/>
</dbReference>
<dbReference type="Pfam" id="PF00076">
    <property type="entry name" value="RRM_1"/>
    <property type="match status" value="1"/>
</dbReference>
<dbReference type="EMBL" id="ML992550">
    <property type="protein sequence ID" value="KAF2218371.1"/>
    <property type="molecule type" value="Genomic_DNA"/>
</dbReference>
<accession>A0A6A6FY64</accession>
<dbReference type="InterPro" id="IPR012677">
    <property type="entry name" value="Nucleotide-bd_a/b_plait_sf"/>
</dbReference>
<dbReference type="InterPro" id="IPR050825">
    <property type="entry name" value="RBM42_RBP45_47-like"/>
</dbReference>
<dbReference type="Proteomes" id="UP000799538">
    <property type="component" value="Unassembled WGS sequence"/>
</dbReference>
<evidence type="ECO:0000256" key="1">
    <source>
        <dbReference type="ARBA" id="ARBA00022884"/>
    </source>
</evidence>
<gene>
    <name evidence="5" type="ORF">BDZ85DRAFT_270491</name>
</gene>
<organism evidence="5 6">
    <name type="scientific">Elsinoe ampelina</name>
    <dbReference type="NCBI Taxonomy" id="302913"/>
    <lineage>
        <taxon>Eukaryota</taxon>
        <taxon>Fungi</taxon>
        <taxon>Dikarya</taxon>
        <taxon>Ascomycota</taxon>
        <taxon>Pezizomycotina</taxon>
        <taxon>Dothideomycetes</taxon>
        <taxon>Dothideomycetidae</taxon>
        <taxon>Myriangiales</taxon>
        <taxon>Elsinoaceae</taxon>
        <taxon>Elsinoe</taxon>
    </lineage>
</organism>
<sequence length="340" mass="36317">MSAPGSGSSTPAGGHALPAKPGFAFKPRNVTSSAPPKRTASPQVQQYPSYPAAGYDMSGGYGGASQQYGAYQQYGQQPQQYAAGYDYNQYAAPTPTIHNPFLPPTASGADGALNAADPEWQQQMQQWQSNYSGTPQPKPGEKPGINVNYLPLKSNRLDGSTPNTSGDTTPVGQKTVVRQGGGQKWEDATLLEWGNLHRIFVGNLAGEVTDDSLLKAFSKWPSVQKARVVRDKRTTKSKGFGFVGFSDADEYFQAAKDMNGKYIGSHPVLIRRAETEIKVATKKDDRYKGKHNKGKSGQGGGGSGGGNNNNKPPKMDPLGMQPGQGVQKKGKTDSKYKVLG</sequence>
<protein>
    <recommendedName>
        <fullName evidence="4">RRM domain-containing protein</fullName>
    </recommendedName>
</protein>
<dbReference type="OrthoDB" id="1749473at2759"/>
<feature type="compositionally biased region" description="Polar residues" evidence="3">
    <location>
        <begin position="157"/>
        <end position="172"/>
    </location>
</feature>
<feature type="region of interest" description="Disordered" evidence="3">
    <location>
        <begin position="124"/>
        <end position="180"/>
    </location>
</feature>
<evidence type="ECO:0000313" key="6">
    <source>
        <dbReference type="Proteomes" id="UP000799538"/>
    </source>
</evidence>
<name>A0A6A6FY64_9PEZI</name>
<reference evidence="6" key="1">
    <citation type="journal article" date="2020" name="Stud. Mycol.">
        <title>101 Dothideomycetes genomes: A test case for predicting lifestyles and emergence of pathogens.</title>
        <authorList>
            <person name="Haridas S."/>
            <person name="Albert R."/>
            <person name="Binder M."/>
            <person name="Bloem J."/>
            <person name="LaButti K."/>
            <person name="Salamov A."/>
            <person name="Andreopoulos B."/>
            <person name="Baker S."/>
            <person name="Barry K."/>
            <person name="Bills G."/>
            <person name="Bluhm B."/>
            <person name="Cannon C."/>
            <person name="Castanera R."/>
            <person name="Culley D."/>
            <person name="Daum C."/>
            <person name="Ezra D."/>
            <person name="Gonzalez J."/>
            <person name="Henrissat B."/>
            <person name="Kuo A."/>
            <person name="Liang C."/>
            <person name="Lipzen A."/>
            <person name="Lutzoni F."/>
            <person name="Magnuson J."/>
            <person name="Mondo S."/>
            <person name="Nolan M."/>
            <person name="Ohm R."/>
            <person name="Pangilinan J."/>
            <person name="Park H.-J."/>
            <person name="Ramirez L."/>
            <person name="Alfaro M."/>
            <person name="Sun H."/>
            <person name="Tritt A."/>
            <person name="Yoshinaga Y."/>
            <person name="Zwiers L.-H."/>
            <person name="Turgeon B."/>
            <person name="Goodwin S."/>
            <person name="Spatafora J."/>
            <person name="Crous P."/>
            <person name="Grigoriev I."/>
        </authorList>
    </citation>
    <scope>NUCLEOTIDE SEQUENCE [LARGE SCALE GENOMIC DNA]</scope>
    <source>
        <strain evidence="6">CECT 20119</strain>
    </source>
</reference>
<dbReference type="PANTHER" id="PTHR47640:SF11">
    <property type="entry name" value="RNA-BINDING PROTEIN 42"/>
    <property type="match status" value="1"/>
</dbReference>
<feature type="compositionally biased region" description="Basic and acidic residues" evidence="3">
    <location>
        <begin position="330"/>
        <end position="340"/>
    </location>
</feature>
<feature type="domain" description="RRM" evidence="4">
    <location>
        <begin position="197"/>
        <end position="275"/>
    </location>
</feature>
<feature type="region of interest" description="Disordered" evidence="3">
    <location>
        <begin position="281"/>
        <end position="340"/>
    </location>
</feature>
<dbReference type="SUPFAM" id="SSF54928">
    <property type="entry name" value="RNA-binding domain, RBD"/>
    <property type="match status" value="1"/>
</dbReference>
<dbReference type="SMART" id="SM00360">
    <property type="entry name" value="RRM"/>
    <property type="match status" value="1"/>
</dbReference>
<keyword evidence="1 2" id="KW-0694">RNA-binding</keyword>
<dbReference type="AlphaFoldDB" id="A0A6A6FY64"/>
<dbReference type="Gene3D" id="3.30.70.330">
    <property type="match status" value="1"/>
</dbReference>
<dbReference type="GO" id="GO:0003729">
    <property type="term" value="F:mRNA binding"/>
    <property type="evidence" value="ECO:0007669"/>
    <property type="project" value="InterPro"/>
</dbReference>
<dbReference type="InterPro" id="IPR035979">
    <property type="entry name" value="RBD_domain_sf"/>
</dbReference>